<dbReference type="PROSITE" id="PS50088">
    <property type="entry name" value="ANK_REPEAT"/>
    <property type="match status" value="1"/>
</dbReference>
<evidence type="ECO:0000313" key="3">
    <source>
        <dbReference type="EMBL" id="KAH0860095.1"/>
    </source>
</evidence>
<comment type="caution">
    <text evidence="3">The sequence shown here is derived from an EMBL/GenBank/DDBJ whole genome shotgun (WGS) entry which is preliminary data.</text>
</comment>
<feature type="transmembrane region" description="Helical" evidence="2">
    <location>
        <begin position="12"/>
        <end position="33"/>
    </location>
</feature>
<accession>A0ABQ7XVW9</accession>
<keyword evidence="4" id="KW-1185">Reference proteome</keyword>
<protein>
    <submittedName>
        <fullName evidence="3">Uncharacterized protein</fullName>
    </submittedName>
</protein>
<organism evidence="3 4">
    <name type="scientific">Brassica napus</name>
    <name type="common">Rape</name>
    <dbReference type="NCBI Taxonomy" id="3708"/>
    <lineage>
        <taxon>Eukaryota</taxon>
        <taxon>Viridiplantae</taxon>
        <taxon>Streptophyta</taxon>
        <taxon>Embryophyta</taxon>
        <taxon>Tracheophyta</taxon>
        <taxon>Spermatophyta</taxon>
        <taxon>Magnoliopsida</taxon>
        <taxon>eudicotyledons</taxon>
        <taxon>Gunneridae</taxon>
        <taxon>Pentapetalae</taxon>
        <taxon>rosids</taxon>
        <taxon>malvids</taxon>
        <taxon>Brassicales</taxon>
        <taxon>Brassicaceae</taxon>
        <taxon>Brassiceae</taxon>
        <taxon>Brassica</taxon>
    </lineage>
</organism>
<dbReference type="EMBL" id="JAGKQM010000019">
    <property type="protein sequence ID" value="KAH0860095.1"/>
    <property type="molecule type" value="Genomic_DNA"/>
</dbReference>
<dbReference type="InterPro" id="IPR036770">
    <property type="entry name" value="Ankyrin_rpt-contain_sf"/>
</dbReference>
<name>A0ABQ7XVW9_BRANA</name>
<reference evidence="3 4" key="1">
    <citation type="submission" date="2021-05" db="EMBL/GenBank/DDBJ databases">
        <title>Genome Assembly of Synthetic Allotetraploid Brassica napus Reveals Homoeologous Exchanges between Subgenomes.</title>
        <authorList>
            <person name="Davis J.T."/>
        </authorList>
    </citation>
    <scope>NUCLEOTIDE SEQUENCE [LARGE SCALE GENOMIC DNA]</scope>
    <source>
        <strain evidence="4">cv. Da-Ae</strain>
        <tissue evidence="3">Seedling</tissue>
    </source>
</reference>
<feature type="repeat" description="ANK" evidence="1">
    <location>
        <begin position="161"/>
        <end position="193"/>
    </location>
</feature>
<proteinExistence type="predicted"/>
<keyword evidence="2" id="KW-1133">Transmembrane helix</keyword>
<keyword evidence="2" id="KW-0472">Membrane</keyword>
<dbReference type="Proteomes" id="UP000824890">
    <property type="component" value="Unassembled WGS sequence"/>
</dbReference>
<dbReference type="Pfam" id="PF12796">
    <property type="entry name" value="Ank_2"/>
    <property type="match status" value="1"/>
</dbReference>
<feature type="non-terminal residue" evidence="3">
    <location>
        <position position="277"/>
    </location>
</feature>
<evidence type="ECO:0000313" key="4">
    <source>
        <dbReference type="Proteomes" id="UP000824890"/>
    </source>
</evidence>
<dbReference type="InterPro" id="IPR002110">
    <property type="entry name" value="Ankyrin_rpt"/>
</dbReference>
<dbReference type="PROSITE" id="PS50297">
    <property type="entry name" value="ANK_REP_REGION"/>
    <property type="match status" value="1"/>
</dbReference>
<evidence type="ECO:0000256" key="2">
    <source>
        <dbReference type="SAM" id="Phobius"/>
    </source>
</evidence>
<evidence type="ECO:0000256" key="1">
    <source>
        <dbReference type="PROSITE-ProRule" id="PRU00023"/>
    </source>
</evidence>
<dbReference type="Gene3D" id="1.25.40.20">
    <property type="entry name" value="Ankyrin repeat-containing domain"/>
    <property type="match status" value="1"/>
</dbReference>
<gene>
    <name evidence="3" type="ORF">HID58_088356</name>
</gene>
<keyword evidence="2" id="KW-0812">Transmembrane</keyword>
<sequence length="277" mass="31420">MSEMSLTELDDGLVRIMAIGAVFSDFVTVSISFNLNFYFFQALGKICCLLSNSFSIKFVSFLLKHGCFEEKQSVENHHHPSRLGRSMEKQQSFRGVATVENHKRGVIMEKLPSFCKAATMERQKSFRGGFLEKQKRFRVVMERQLSFIGERRKKTESPGKRGDSPLHIAARTENLRKVKELIRGGCDGEELRELLSKQNFEGETPLYTVAENGHSAVGEEMLQQSIKRLVFLILVVSGGEVEWSIHGYWSGAFTSDRELLFHCLVSLSGNCIFAIHK</sequence>
<dbReference type="SUPFAM" id="SSF48403">
    <property type="entry name" value="Ankyrin repeat"/>
    <property type="match status" value="1"/>
</dbReference>
<keyword evidence="1" id="KW-0040">ANK repeat</keyword>